<proteinExistence type="inferred from homology"/>
<dbReference type="PROSITE" id="PS00028">
    <property type="entry name" value="ZINC_FINGER_C2H2_1"/>
    <property type="match status" value="4"/>
</dbReference>
<evidence type="ECO:0000313" key="14">
    <source>
        <dbReference type="Proteomes" id="UP000504632"/>
    </source>
</evidence>
<evidence type="ECO:0000313" key="15">
    <source>
        <dbReference type="RefSeq" id="XP_030642595.1"/>
    </source>
</evidence>
<evidence type="ECO:0000256" key="3">
    <source>
        <dbReference type="ARBA" id="ARBA00022723"/>
    </source>
</evidence>
<keyword evidence="9" id="KW-0804">Transcription</keyword>
<dbReference type="InterPro" id="IPR036236">
    <property type="entry name" value="Znf_C2H2_sf"/>
</dbReference>
<evidence type="ECO:0000256" key="5">
    <source>
        <dbReference type="ARBA" id="ARBA00022771"/>
    </source>
</evidence>
<dbReference type="GO" id="GO:0000981">
    <property type="term" value="F:DNA-binding transcription factor activity, RNA polymerase II-specific"/>
    <property type="evidence" value="ECO:0007669"/>
    <property type="project" value="TreeGrafter"/>
</dbReference>
<dbReference type="GO" id="GO:0005634">
    <property type="term" value="C:nucleus"/>
    <property type="evidence" value="ECO:0007669"/>
    <property type="project" value="UniProtKB-SubCell"/>
</dbReference>
<dbReference type="PANTHER" id="PTHR45718">
    <property type="entry name" value="TRANSCRIPTIONAL ACTIVATOR CUBITUS INTERRUPTUS"/>
    <property type="match status" value="1"/>
</dbReference>
<dbReference type="CTD" id="30154"/>
<feature type="region of interest" description="Disordered" evidence="12">
    <location>
        <begin position="539"/>
        <end position="680"/>
    </location>
</feature>
<sequence>METTVPATTEKKECKGSGLDGSSFSDLPKKPSPSTVTRAPHPIFPTFHTPIPIDMRHHEGRYHYEPHPLHSVHGPPGITGSPVISDISLIRLSPHAAATGESPFSPPHPYVNPHMEHYLRSMHSSPTLSMMSAARGLSPTDVSHEQLKERGLFNLPAPPPGTNPAEYYHLMASHRSPYGELLMQTGAGAAAAAAAHLTDYISPVDMSRFPSPRLTPRLSRKRALSISPISDASIDLQTMIRTSPNSLVAYINNSRSSSAASSSYGHLSVGGISPSFAFPHPITPVAYQQLLSQQRGLSAFGHTPPLLQPSPSFSNRQQLLGATAAHTANTNASSESNQNSSGDSAVSSTVSPMVTKKSKVKTEMDGPRPISPCSQDHMDLREELDKDDCKQEPEAVYETNCHWEGCTKEYDTQDQLVHHINNDHIHGEKKEFVCRWEECSREQKPFKAQYMLVVHMRRHTGEKPHKCTFEGCSKAYSRLENLKTHLRSHTGEKPYVCEHEGCNKAFSNASDRAKHQNRTHSNEKPYVCKIPGCTKRYTDPSSLRKHVKTVHGPEAHVTKKQRADAPNRPQAPKGNGESEASTKQGGRGSDGSLEANSTTRGAEDCLKVKSVKTENSMMYQSSPGGHSSCSSEPSPLGSATNNDSGVEMAIHSGGSLGDLSALDDPPVVDSTGSPGTTLGVGLQLRKNRGTLLQLDHLKKEKLKTVRDSCSWANSIPQVQNTKLPPIPAVGSLLESSSLAPPGAGLSGQRLGDPCEMTVLSQLKERRDSTTSTVSSAYTLSRRSSGISPCYSSRRSSETSQFGGRHNNVSSADSYDPISTDLSRRSSEASQCGGGGGGLPSLLSLTPAQHYRLKAKYAAATGGAPPTPLPNMDRMSLKTRMALYGDSQESSSHMFHAPAAATSRRCSDINYGAPGMMPHEVPGNLPRRASDPVRRQTLDPLSLPRVQRYNSVSNMNFSRLPAAERRGLTLQSSTWSDGSLHRQPFIQRPPSISENVVMENMAIDGVQQVEDDIVLPDDVVQYLRSQNVGMTQDTGVAYNNGLSQDFHGNMTSQQQQQFYGQQRMATVDENMNLSAQSLPPCQMSPGSQQQFPGSPSMNKNNMPVQWNEVSSGTVDSTARLPKQQLIRGNLAVVQQKQNFSPHQGFGSNQQILPMSQNLAALQQGFSPRNTQRMNSIQHYREPSTNQNLSEQVNPQQGYTQGFSPNSLLGNTSLHPTCNSMALPNGRAMTMQNQDMQNMSSFSHMNNLNQHSYIPPSQMGNPNGGRVLMQPRPPTEPKPSSTHHTGSSMIQQNVYSLSNLNSNFNTSEASPKRQGCTGHHNNGDNNATYYSGEIHMLDSSVGYNLPKSPCTNQTPSNTVATMASPGVNHVTSTVDSSQVLEHAQIDFDAMLDDGDHSSLMSGTLSPGLLQSLSQNSSRLTTPRNSVTLASVPAGIGNMAIGDMSSMLTALAEESKFLNMMA</sequence>
<organism evidence="14 15">
    <name type="scientific">Chanos chanos</name>
    <name type="common">Milkfish</name>
    <name type="synonym">Mugil chanos</name>
    <dbReference type="NCBI Taxonomy" id="29144"/>
    <lineage>
        <taxon>Eukaryota</taxon>
        <taxon>Metazoa</taxon>
        <taxon>Chordata</taxon>
        <taxon>Craniata</taxon>
        <taxon>Vertebrata</taxon>
        <taxon>Euteleostomi</taxon>
        <taxon>Actinopterygii</taxon>
        <taxon>Neopterygii</taxon>
        <taxon>Teleostei</taxon>
        <taxon>Ostariophysi</taxon>
        <taxon>Gonorynchiformes</taxon>
        <taxon>Chanidae</taxon>
        <taxon>Chanos</taxon>
    </lineage>
</organism>
<feature type="compositionally biased region" description="Polar residues" evidence="12">
    <location>
        <begin position="782"/>
        <end position="812"/>
    </location>
</feature>
<evidence type="ECO:0000256" key="9">
    <source>
        <dbReference type="ARBA" id="ARBA00023163"/>
    </source>
</evidence>
<dbReference type="Pfam" id="PF00096">
    <property type="entry name" value="zf-C2H2"/>
    <property type="match status" value="3"/>
</dbReference>
<reference evidence="15" key="1">
    <citation type="submission" date="2025-08" db="UniProtKB">
        <authorList>
            <consortium name="RefSeq"/>
        </authorList>
    </citation>
    <scope>IDENTIFICATION</scope>
</reference>
<evidence type="ECO:0000259" key="13">
    <source>
        <dbReference type="PROSITE" id="PS50157"/>
    </source>
</evidence>
<dbReference type="SUPFAM" id="SSF57667">
    <property type="entry name" value="beta-beta-alpha zinc fingers"/>
    <property type="match status" value="3"/>
</dbReference>
<evidence type="ECO:0000256" key="11">
    <source>
        <dbReference type="PROSITE-ProRule" id="PRU00042"/>
    </source>
</evidence>
<keyword evidence="6" id="KW-0862">Zinc</keyword>
<evidence type="ECO:0000256" key="2">
    <source>
        <dbReference type="ARBA" id="ARBA00010831"/>
    </source>
</evidence>
<feature type="region of interest" description="Disordered" evidence="12">
    <location>
        <begin position="1255"/>
        <end position="1285"/>
    </location>
</feature>
<dbReference type="FunFam" id="3.30.160.60:FF:000068">
    <property type="entry name" value="GLI family zinc finger 3"/>
    <property type="match status" value="1"/>
</dbReference>
<keyword evidence="3" id="KW-0479">Metal-binding</keyword>
<comment type="subcellular location">
    <subcellularLocation>
        <location evidence="1">Nucleus</location>
    </subcellularLocation>
</comment>
<feature type="compositionally biased region" description="Polar residues" evidence="12">
    <location>
        <begin position="1276"/>
        <end position="1285"/>
    </location>
</feature>
<evidence type="ECO:0000256" key="7">
    <source>
        <dbReference type="ARBA" id="ARBA00023015"/>
    </source>
</evidence>
<dbReference type="GO" id="GO:0000978">
    <property type="term" value="F:RNA polymerase II cis-regulatory region sequence-specific DNA binding"/>
    <property type="evidence" value="ECO:0007669"/>
    <property type="project" value="TreeGrafter"/>
</dbReference>
<feature type="region of interest" description="Disordered" evidence="12">
    <location>
        <begin position="782"/>
        <end position="840"/>
    </location>
</feature>
<feature type="compositionally biased region" description="Basic and acidic residues" evidence="12">
    <location>
        <begin position="551"/>
        <end position="565"/>
    </location>
</feature>
<dbReference type="RefSeq" id="XP_030642595.1">
    <property type="nucleotide sequence ID" value="XM_030786735.1"/>
</dbReference>
<feature type="domain" description="C2H2-type" evidence="13">
    <location>
        <begin position="465"/>
        <end position="494"/>
    </location>
</feature>
<dbReference type="GO" id="GO:0007224">
    <property type="term" value="P:smoothened signaling pathway"/>
    <property type="evidence" value="ECO:0007669"/>
    <property type="project" value="TreeGrafter"/>
</dbReference>
<feature type="compositionally biased region" description="Low complexity" evidence="12">
    <location>
        <begin position="621"/>
        <end position="638"/>
    </location>
</feature>
<dbReference type="FunFam" id="3.30.160.60:FF:000048">
    <property type="entry name" value="GLI family zinc finger 3"/>
    <property type="match status" value="1"/>
</dbReference>
<feature type="region of interest" description="Disordered" evidence="12">
    <location>
        <begin position="327"/>
        <end position="377"/>
    </location>
</feature>
<dbReference type="FunFam" id="3.30.160.60:FF:000019">
    <property type="entry name" value="GLI family zinc finger 3"/>
    <property type="match status" value="1"/>
</dbReference>
<keyword evidence="14" id="KW-1185">Reference proteome</keyword>
<protein>
    <submittedName>
        <fullName evidence="15">Zinc finger protein GLI2a</fullName>
    </submittedName>
</protein>
<feature type="domain" description="C2H2-type" evidence="13">
    <location>
        <begin position="526"/>
        <end position="556"/>
    </location>
</feature>
<dbReference type="PROSITE" id="PS50157">
    <property type="entry name" value="ZINC_FINGER_C2H2_2"/>
    <property type="match status" value="4"/>
</dbReference>
<keyword evidence="5 11" id="KW-0863">Zinc-finger</keyword>
<gene>
    <name evidence="15" type="primary">gli2a</name>
</gene>
<dbReference type="GO" id="GO:0008270">
    <property type="term" value="F:zinc ion binding"/>
    <property type="evidence" value="ECO:0007669"/>
    <property type="project" value="UniProtKB-KW"/>
</dbReference>
<dbReference type="FunFam" id="3.30.160.60:FF:000031">
    <property type="entry name" value="GLI family zinc finger 3"/>
    <property type="match status" value="1"/>
</dbReference>
<comment type="similarity">
    <text evidence="2">Belongs to the GLI C2H2-type zinc-finger protein family.</text>
</comment>
<dbReference type="Proteomes" id="UP000504632">
    <property type="component" value="Chromosome 10"/>
</dbReference>
<evidence type="ECO:0000256" key="8">
    <source>
        <dbReference type="ARBA" id="ARBA00023125"/>
    </source>
</evidence>
<feature type="region of interest" description="Disordered" evidence="12">
    <location>
        <begin position="1299"/>
        <end position="1320"/>
    </location>
</feature>
<name>A0A6J2WB66_CHACN</name>
<evidence type="ECO:0000256" key="4">
    <source>
        <dbReference type="ARBA" id="ARBA00022737"/>
    </source>
</evidence>
<dbReference type="Gene3D" id="3.30.160.60">
    <property type="entry name" value="Classic Zinc Finger"/>
    <property type="match status" value="5"/>
</dbReference>
<keyword evidence="7" id="KW-0805">Transcription regulation</keyword>
<dbReference type="Pfam" id="PF23561">
    <property type="entry name" value="zf-C2H2_15"/>
    <property type="match status" value="1"/>
</dbReference>
<dbReference type="GeneID" id="115822814"/>
<feature type="compositionally biased region" description="Low complexity" evidence="12">
    <location>
        <begin position="327"/>
        <end position="351"/>
    </location>
</feature>
<dbReference type="OrthoDB" id="3214149at2759"/>
<accession>A0A6J2WB66</accession>
<dbReference type="InParanoid" id="A0A6J2WB66"/>
<evidence type="ECO:0000256" key="6">
    <source>
        <dbReference type="ARBA" id="ARBA00022833"/>
    </source>
</evidence>
<feature type="compositionally biased region" description="Low complexity" evidence="12">
    <location>
        <begin position="16"/>
        <end position="26"/>
    </location>
</feature>
<evidence type="ECO:0000256" key="12">
    <source>
        <dbReference type="SAM" id="MobiDB-lite"/>
    </source>
</evidence>
<dbReference type="InterPro" id="IPR013087">
    <property type="entry name" value="Znf_C2H2_type"/>
</dbReference>
<evidence type="ECO:0000256" key="10">
    <source>
        <dbReference type="ARBA" id="ARBA00023242"/>
    </source>
</evidence>
<dbReference type="InterPro" id="IPR056436">
    <property type="entry name" value="Znf-C2H2_ZIC1-5/GLI1-3-like"/>
</dbReference>
<feature type="domain" description="C2H2-type" evidence="13">
    <location>
        <begin position="495"/>
        <end position="525"/>
    </location>
</feature>
<keyword evidence="8" id="KW-0238">DNA-binding</keyword>
<dbReference type="PANTHER" id="PTHR45718:SF6">
    <property type="entry name" value="ZINC FINGER PROTEIN GLI2"/>
    <property type="match status" value="1"/>
</dbReference>
<feature type="region of interest" description="Disordered" evidence="12">
    <location>
        <begin position="1"/>
        <end position="45"/>
    </location>
</feature>
<evidence type="ECO:0000256" key="1">
    <source>
        <dbReference type="ARBA" id="ARBA00004123"/>
    </source>
</evidence>
<dbReference type="SMART" id="SM00355">
    <property type="entry name" value="ZnF_C2H2"/>
    <property type="match status" value="5"/>
</dbReference>
<dbReference type="InterPro" id="IPR043359">
    <property type="entry name" value="GLI-like"/>
</dbReference>
<keyword evidence="4" id="KW-0677">Repeat</keyword>
<dbReference type="FunFam" id="3.30.160.60:FF:000036">
    <property type="entry name" value="GLI family zinc finger 3"/>
    <property type="match status" value="1"/>
</dbReference>
<keyword evidence="10" id="KW-0539">Nucleus</keyword>
<feature type="domain" description="C2H2-type" evidence="13">
    <location>
        <begin position="437"/>
        <end position="464"/>
    </location>
</feature>